<dbReference type="AlphaFoldDB" id="A0AAN4T8Z6"/>
<keyword evidence="1" id="KW-0560">Oxidoreductase</keyword>
<dbReference type="PANTHER" id="PTHR43157:SF61">
    <property type="entry name" value="DEHYDROGENASE_REDUCTASE FAMILY PROTEIN, PUTATIVE (AFU_ORTHOLOGUE AFUA_3G01250)-RELATED"/>
    <property type="match status" value="1"/>
</dbReference>
<sequence>MAYAAAQTQRRNLPLLATAETCSGGTYIVTGANTGLGFEAAKHLVRLEAAKVILAVRNISAGEKAKKDIEESTGKTGVAEVWPLDLASYDSVKTFARKATAELDRIDAVIENAAVAVSERILAEGHSLSVTVNVLSTFLLAVLILPKMRESAERYGIVPHLTLVTSRVGFDAKDLWDKIKDDPVNKMDGDGIPPMRTYPLSKVLTTMASRYLAALIPVDRTGVVLNLVCPGLCKTDLSRNAPAQFREDLAKRHAEYGRTAEDGSRTLLHGAVAGKESHGCLLHSCELGENVVPSWVTDDQGKKWQQHSWETIAKVLESIEPGCVERIVMSTKA</sequence>
<dbReference type="SUPFAM" id="SSF51735">
    <property type="entry name" value="NAD(P)-binding Rossmann-fold domains"/>
    <property type="match status" value="1"/>
</dbReference>
<dbReference type="PRINTS" id="PR00081">
    <property type="entry name" value="GDHRDH"/>
</dbReference>
<reference evidence="2 3" key="1">
    <citation type="submission" date="2015-11" db="EMBL/GenBank/DDBJ databases">
        <title>Aspergillus lentulus strain IFM 54703T.</title>
        <authorList>
            <person name="Kusuya Y."/>
            <person name="Sakai K."/>
            <person name="Kamei K."/>
            <person name="Takahashi H."/>
            <person name="Yaguchi T."/>
        </authorList>
    </citation>
    <scope>NUCLEOTIDE SEQUENCE [LARGE SCALE GENOMIC DNA]</scope>
    <source>
        <strain evidence="2 3">IFM 54703</strain>
    </source>
</reference>
<evidence type="ECO:0000313" key="3">
    <source>
        <dbReference type="Proteomes" id="UP000051487"/>
    </source>
</evidence>
<comment type="caution">
    <text evidence="2">The sequence shown here is derived from an EMBL/GenBank/DDBJ whole genome shotgun (WGS) entry which is preliminary data.</text>
</comment>
<dbReference type="Pfam" id="PF00106">
    <property type="entry name" value="adh_short"/>
    <property type="match status" value="1"/>
</dbReference>
<dbReference type="InterPro" id="IPR002347">
    <property type="entry name" value="SDR_fam"/>
</dbReference>
<dbReference type="EMBL" id="BCLY01000004">
    <property type="protein sequence ID" value="GAQ05242.1"/>
    <property type="molecule type" value="Genomic_DNA"/>
</dbReference>
<organism evidence="2 3">
    <name type="scientific">Aspergillus lentulus</name>
    <dbReference type="NCBI Taxonomy" id="293939"/>
    <lineage>
        <taxon>Eukaryota</taxon>
        <taxon>Fungi</taxon>
        <taxon>Dikarya</taxon>
        <taxon>Ascomycota</taxon>
        <taxon>Pezizomycotina</taxon>
        <taxon>Eurotiomycetes</taxon>
        <taxon>Eurotiomycetidae</taxon>
        <taxon>Eurotiales</taxon>
        <taxon>Aspergillaceae</taxon>
        <taxon>Aspergillus</taxon>
        <taxon>Aspergillus subgen. Fumigati</taxon>
    </lineage>
</organism>
<gene>
    <name evidence="2" type="ORF">ALT_2563</name>
</gene>
<proteinExistence type="predicted"/>
<protein>
    <submittedName>
        <fullName evidence="2">Retinol dehydrogenase 13</fullName>
    </submittedName>
</protein>
<name>A0AAN4T8Z6_ASPLE</name>
<accession>A0AAN4T8Z6</accession>
<dbReference type="PANTHER" id="PTHR43157">
    <property type="entry name" value="PHOSPHATIDYLINOSITOL-GLYCAN BIOSYNTHESIS CLASS F PROTEIN-RELATED"/>
    <property type="match status" value="1"/>
</dbReference>
<dbReference type="Gene3D" id="3.40.50.720">
    <property type="entry name" value="NAD(P)-binding Rossmann-like Domain"/>
    <property type="match status" value="1"/>
</dbReference>
<evidence type="ECO:0000256" key="1">
    <source>
        <dbReference type="ARBA" id="ARBA00023002"/>
    </source>
</evidence>
<dbReference type="InterPro" id="IPR036291">
    <property type="entry name" value="NAD(P)-bd_dom_sf"/>
</dbReference>
<dbReference type="GO" id="GO:0016491">
    <property type="term" value="F:oxidoreductase activity"/>
    <property type="evidence" value="ECO:0007669"/>
    <property type="project" value="UniProtKB-KW"/>
</dbReference>
<dbReference type="Proteomes" id="UP000051487">
    <property type="component" value="Unassembled WGS sequence"/>
</dbReference>
<evidence type="ECO:0000313" key="2">
    <source>
        <dbReference type="EMBL" id="GAQ05242.1"/>
    </source>
</evidence>